<dbReference type="GO" id="GO:0004252">
    <property type="term" value="F:serine-type endopeptidase activity"/>
    <property type="evidence" value="ECO:0007669"/>
    <property type="project" value="UniProtKB-UniRule"/>
</dbReference>
<evidence type="ECO:0000313" key="7">
    <source>
        <dbReference type="EMBL" id="KAF2494952.1"/>
    </source>
</evidence>
<feature type="compositionally biased region" description="Basic and acidic residues" evidence="5">
    <location>
        <begin position="192"/>
        <end position="202"/>
    </location>
</feature>
<proteinExistence type="inferred from homology"/>
<feature type="compositionally biased region" description="Polar residues" evidence="5">
    <location>
        <begin position="178"/>
        <end position="191"/>
    </location>
</feature>
<keyword evidence="2 4" id="KW-0378">Hydrolase</keyword>
<feature type="active site" description="Charge relay system" evidence="4">
    <location>
        <position position="1104"/>
    </location>
</feature>
<evidence type="ECO:0000256" key="1">
    <source>
        <dbReference type="ARBA" id="ARBA00022670"/>
    </source>
</evidence>
<comment type="similarity">
    <text evidence="4">Belongs to the peptidase S8 family.</text>
</comment>
<feature type="region of interest" description="Disordered" evidence="5">
    <location>
        <begin position="400"/>
        <end position="597"/>
    </location>
</feature>
<dbReference type="PROSITE" id="PS51892">
    <property type="entry name" value="SUBTILASE"/>
    <property type="match status" value="1"/>
</dbReference>
<dbReference type="GO" id="GO:0006508">
    <property type="term" value="P:proteolysis"/>
    <property type="evidence" value="ECO:0007669"/>
    <property type="project" value="UniProtKB-KW"/>
</dbReference>
<feature type="domain" description="Peptidase S8/S53" evidence="6">
    <location>
        <begin position="893"/>
        <end position="1118"/>
    </location>
</feature>
<evidence type="ECO:0000259" key="6">
    <source>
        <dbReference type="Pfam" id="PF00082"/>
    </source>
</evidence>
<feature type="active site" description="Charge relay system" evidence="4">
    <location>
        <position position="938"/>
    </location>
</feature>
<dbReference type="EMBL" id="MU004190">
    <property type="protein sequence ID" value="KAF2494952.1"/>
    <property type="molecule type" value="Genomic_DNA"/>
</dbReference>
<keyword evidence="8" id="KW-1185">Reference proteome</keyword>
<feature type="region of interest" description="Disordered" evidence="5">
    <location>
        <begin position="1"/>
        <end position="56"/>
    </location>
</feature>
<feature type="compositionally biased region" description="Basic and acidic residues" evidence="5">
    <location>
        <begin position="480"/>
        <end position="498"/>
    </location>
</feature>
<name>A0A6A6QS67_9PEZI</name>
<gene>
    <name evidence="7" type="ORF">BU16DRAFT_562579</name>
</gene>
<sequence length="1180" mass="132804">MLTSDHSDHSDHNEQSDDQQNDDHSDTSSEPGSDSQHGEPTHDEHGDDDDNLDDDAWAEGFHTSRKTLDDQIHDDLRVLDAVWASGSKDDQYRALLEDCLGYETCGKAPPNPQEDESLSILQFIIRKLIKLVEARLQPTPSMARMLVRLIIELAKKKGSEHLLSILHATKQSDDSELSSRTQPGGKTQTDTAEGKKQREDWKETSSPLFMAIKFDQKAKEPRGLTVFLCETLPEEDREKALAAKNQNNESWLHAAILEDLEGVEDMIKWAPKSVFCEARKGNKLDHQNTPLHDALNYKNHVAPFPLCPGTHFEIQPRPEKFAPELESCRQDAKPARNPCLVCVDAAKMFQGSWVRRGRIVSELLKRDIEALRVHNASGRSPYLYYLATRDAYLKATNKISLPSTSRPQGSLKNIASPNPRTVNPAKGANTRKGNPKNVNNEIEEEEKAMEMEKENERGKGKGKQRDETSERNAVSNTESENGKKPEKSNTSEKAKGPDDGNGGPNNDNRPGGKSVKYEVSAPKLEEPLPAPKTQERDKPVLKEKAPLVRRMSQTSSISVPRSNTQSNTTKRRHTPQKSNAFKPHKEKQLPEKELSEGLESSLKEKAYAIGGYEEAVDCLFRKPRDDQESAGDEENRLQNWSFEKKEDRISMNTTKDFNYLTFEPMISSLRIDLNDTASEQELETMSDEKRLSARRKDMQRDLVGVFQWLKGTGKYKDKGKGVKGIMRLVVNDRAPYFCSDETMEKCLENLEVRYLDWNRPDICTDTLRLIPDLVQVDLYWGGLQAVLNSWGDANGLCKLERLRSVNLHAERGQETEDRMKQYVKQFTKKSQEWQRWDGTTKLPHVHDFYSNAINGGETRRMDPKTGDSKSDNHPWFVKVEEFGMHLKELSLKGEKIKVAVIDDGVSPTYQRVGEYLHNPGWPFKGARAQENFTSTHHHGSKMAYLITRICPYAEIYVAKLDADTSTSFRQRTFSLEAAKTAVEWATSQKVDIISMSWNVRRKENKGENDPGNEVEVNELHKAINTAATDRGILMYCAAGDNMGGIGKDQKWVPCDLENTHSIGATDIHGSKKPYVVDNEKLAYLFPGENILQEADKDSKDVGNSGATALAAGLAAMVLFLTRAHGINVEGPSVRPYMNKVFKNVFNASSAQKVVQIANVLEKTAQGVDKFRDKLKAEAST</sequence>
<feature type="compositionally biased region" description="Polar residues" evidence="5">
    <location>
        <begin position="400"/>
        <end position="421"/>
    </location>
</feature>
<keyword evidence="3 4" id="KW-0720">Serine protease</keyword>
<accession>A0A6A6QS67</accession>
<dbReference type="InterPro" id="IPR036852">
    <property type="entry name" value="Peptidase_S8/S53_dom_sf"/>
</dbReference>
<feature type="compositionally biased region" description="Polar residues" evidence="5">
    <location>
        <begin position="551"/>
        <end position="568"/>
    </location>
</feature>
<evidence type="ECO:0000256" key="4">
    <source>
        <dbReference type="PROSITE-ProRule" id="PRU01240"/>
    </source>
</evidence>
<feature type="compositionally biased region" description="Basic and acidic residues" evidence="5">
    <location>
        <begin position="448"/>
        <end position="470"/>
    </location>
</feature>
<dbReference type="Gene3D" id="3.40.50.200">
    <property type="entry name" value="Peptidase S8/S53 domain"/>
    <property type="match status" value="1"/>
</dbReference>
<keyword evidence="1 4" id="KW-0645">Protease</keyword>
<dbReference type="SUPFAM" id="SSF52743">
    <property type="entry name" value="Subtilisin-like"/>
    <property type="match status" value="1"/>
</dbReference>
<dbReference type="InterPro" id="IPR000209">
    <property type="entry name" value="Peptidase_S8/S53_dom"/>
</dbReference>
<dbReference type="Proteomes" id="UP000799750">
    <property type="component" value="Unassembled WGS sequence"/>
</dbReference>
<dbReference type="Pfam" id="PF00082">
    <property type="entry name" value="Peptidase_S8"/>
    <property type="match status" value="1"/>
</dbReference>
<feature type="compositionally biased region" description="Basic and acidic residues" evidence="5">
    <location>
        <begin position="533"/>
        <end position="546"/>
    </location>
</feature>
<dbReference type="PRINTS" id="PR00723">
    <property type="entry name" value="SUBTILISIN"/>
</dbReference>
<protein>
    <recommendedName>
        <fullName evidence="6">Peptidase S8/S53 domain-containing protein</fullName>
    </recommendedName>
</protein>
<evidence type="ECO:0000256" key="2">
    <source>
        <dbReference type="ARBA" id="ARBA00022801"/>
    </source>
</evidence>
<feature type="region of interest" description="Disordered" evidence="5">
    <location>
        <begin position="173"/>
        <end position="202"/>
    </location>
</feature>
<dbReference type="InterPro" id="IPR015500">
    <property type="entry name" value="Peptidase_S8_subtilisin-rel"/>
</dbReference>
<dbReference type="AlphaFoldDB" id="A0A6A6QS67"/>
<evidence type="ECO:0000256" key="5">
    <source>
        <dbReference type="SAM" id="MobiDB-lite"/>
    </source>
</evidence>
<dbReference type="OrthoDB" id="206201at2759"/>
<evidence type="ECO:0000313" key="8">
    <source>
        <dbReference type="Proteomes" id="UP000799750"/>
    </source>
</evidence>
<evidence type="ECO:0000256" key="3">
    <source>
        <dbReference type="ARBA" id="ARBA00022825"/>
    </source>
</evidence>
<feature type="active site" description="Charge relay system" evidence="4">
    <location>
        <position position="902"/>
    </location>
</feature>
<feature type="compositionally biased region" description="Basic and acidic residues" evidence="5">
    <location>
        <begin position="36"/>
        <end position="45"/>
    </location>
</feature>
<feature type="compositionally biased region" description="Acidic residues" evidence="5">
    <location>
        <begin position="46"/>
        <end position="56"/>
    </location>
</feature>
<feature type="compositionally biased region" description="Basic and acidic residues" evidence="5">
    <location>
        <begin position="1"/>
        <end position="27"/>
    </location>
</feature>
<organism evidence="7 8">
    <name type="scientific">Lophium mytilinum</name>
    <dbReference type="NCBI Taxonomy" id="390894"/>
    <lineage>
        <taxon>Eukaryota</taxon>
        <taxon>Fungi</taxon>
        <taxon>Dikarya</taxon>
        <taxon>Ascomycota</taxon>
        <taxon>Pezizomycotina</taxon>
        <taxon>Dothideomycetes</taxon>
        <taxon>Pleosporomycetidae</taxon>
        <taxon>Mytilinidiales</taxon>
        <taxon>Mytilinidiaceae</taxon>
        <taxon>Lophium</taxon>
    </lineage>
</organism>
<feature type="compositionally biased region" description="Basic and acidic residues" evidence="5">
    <location>
        <begin position="586"/>
        <end position="597"/>
    </location>
</feature>
<reference evidence="7" key="1">
    <citation type="journal article" date="2020" name="Stud. Mycol.">
        <title>101 Dothideomycetes genomes: a test case for predicting lifestyles and emergence of pathogens.</title>
        <authorList>
            <person name="Haridas S."/>
            <person name="Albert R."/>
            <person name="Binder M."/>
            <person name="Bloem J."/>
            <person name="Labutti K."/>
            <person name="Salamov A."/>
            <person name="Andreopoulos B."/>
            <person name="Baker S."/>
            <person name="Barry K."/>
            <person name="Bills G."/>
            <person name="Bluhm B."/>
            <person name="Cannon C."/>
            <person name="Castanera R."/>
            <person name="Culley D."/>
            <person name="Daum C."/>
            <person name="Ezra D."/>
            <person name="Gonzalez J."/>
            <person name="Henrissat B."/>
            <person name="Kuo A."/>
            <person name="Liang C."/>
            <person name="Lipzen A."/>
            <person name="Lutzoni F."/>
            <person name="Magnuson J."/>
            <person name="Mondo S."/>
            <person name="Nolan M."/>
            <person name="Ohm R."/>
            <person name="Pangilinan J."/>
            <person name="Park H.-J."/>
            <person name="Ramirez L."/>
            <person name="Alfaro M."/>
            <person name="Sun H."/>
            <person name="Tritt A."/>
            <person name="Yoshinaga Y."/>
            <person name="Zwiers L.-H."/>
            <person name="Turgeon B."/>
            <person name="Goodwin S."/>
            <person name="Spatafora J."/>
            <person name="Crous P."/>
            <person name="Grigoriev I."/>
        </authorList>
    </citation>
    <scope>NUCLEOTIDE SEQUENCE</scope>
    <source>
        <strain evidence="7">CBS 269.34</strain>
    </source>
</reference>